<organism evidence="1">
    <name type="scientific">Petromyces alliaceus</name>
    <name type="common">Aspergillus alliaceus</name>
    <dbReference type="NCBI Taxonomy" id="209559"/>
    <lineage>
        <taxon>Eukaryota</taxon>
        <taxon>Fungi</taxon>
        <taxon>Dikarya</taxon>
        <taxon>Ascomycota</taxon>
        <taxon>Pezizomycotina</taxon>
        <taxon>Eurotiomycetes</taxon>
        <taxon>Eurotiomycetidae</taxon>
        <taxon>Eurotiales</taxon>
        <taxon>Aspergillaceae</taxon>
        <taxon>Aspergillus</taxon>
        <taxon>Aspergillus subgen. Circumdati</taxon>
    </lineage>
</organism>
<name>A0A5N7CE75_PETAA</name>
<dbReference type="AlphaFoldDB" id="A0A5N7CE75"/>
<evidence type="ECO:0000313" key="1">
    <source>
        <dbReference type="EMBL" id="KAE8391893.1"/>
    </source>
</evidence>
<sequence length="62" mass="7070">MRWVQHFADLFHVTGVFLPGDMILAWKLEDTIPSSEKAGRQASLSFVGLLSPGFQKKRRRLV</sequence>
<dbReference type="EMBL" id="ML735241">
    <property type="protein sequence ID" value="KAE8391893.1"/>
    <property type="molecule type" value="Genomic_DNA"/>
</dbReference>
<protein>
    <submittedName>
        <fullName evidence="1">Uncharacterized protein</fullName>
    </submittedName>
</protein>
<reference evidence="1" key="1">
    <citation type="submission" date="2019-04" db="EMBL/GenBank/DDBJ databases">
        <title>Friends and foes A comparative genomics studyof 23 Aspergillus species from section Flavi.</title>
        <authorList>
            <consortium name="DOE Joint Genome Institute"/>
            <person name="Kjaerbolling I."/>
            <person name="Vesth T."/>
            <person name="Frisvad J.C."/>
            <person name="Nybo J.L."/>
            <person name="Theobald S."/>
            <person name="Kildgaard S."/>
            <person name="Isbrandt T."/>
            <person name="Kuo A."/>
            <person name="Sato A."/>
            <person name="Lyhne E.K."/>
            <person name="Kogle M.E."/>
            <person name="Wiebenga A."/>
            <person name="Kun R.S."/>
            <person name="Lubbers R.J."/>
            <person name="Makela M.R."/>
            <person name="Barry K."/>
            <person name="Chovatia M."/>
            <person name="Clum A."/>
            <person name="Daum C."/>
            <person name="Haridas S."/>
            <person name="He G."/>
            <person name="LaButti K."/>
            <person name="Lipzen A."/>
            <person name="Mondo S."/>
            <person name="Riley R."/>
            <person name="Salamov A."/>
            <person name="Simmons B.A."/>
            <person name="Magnuson J.K."/>
            <person name="Henrissat B."/>
            <person name="Mortensen U.H."/>
            <person name="Larsen T.O."/>
            <person name="Devries R.P."/>
            <person name="Grigoriev I.V."/>
            <person name="Machida M."/>
            <person name="Baker S.E."/>
            <person name="Andersen M.R."/>
        </authorList>
    </citation>
    <scope>NUCLEOTIDE SEQUENCE [LARGE SCALE GENOMIC DNA]</scope>
    <source>
        <strain evidence="1">IBT 14317</strain>
    </source>
</reference>
<accession>A0A5N7CE75</accession>
<dbReference type="Proteomes" id="UP000326877">
    <property type="component" value="Unassembled WGS sequence"/>
</dbReference>
<gene>
    <name evidence="1" type="ORF">BDV23DRAFT_152231</name>
</gene>
<proteinExistence type="predicted"/>
<feature type="non-terminal residue" evidence="1">
    <location>
        <position position="62"/>
    </location>
</feature>